<evidence type="ECO:0000313" key="2">
    <source>
        <dbReference type="Proteomes" id="UP001497700"/>
    </source>
</evidence>
<organism evidence="1 2">
    <name type="scientific">Hypoxylon rubiginosum</name>
    <dbReference type="NCBI Taxonomy" id="110542"/>
    <lineage>
        <taxon>Eukaryota</taxon>
        <taxon>Fungi</taxon>
        <taxon>Dikarya</taxon>
        <taxon>Ascomycota</taxon>
        <taxon>Pezizomycotina</taxon>
        <taxon>Sordariomycetes</taxon>
        <taxon>Xylariomycetidae</taxon>
        <taxon>Xylariales</taxon>
        <taxon>Hypoxylaceae</taxon>
        <taxon>Hypoxylon</taxon>
    </lineage>
</organism>
<comment type="caution">
    <text evidence="1">The sequence shown here is derived from an EMBL/GenBank/DDBJ whole genome shotgun (WGS) entry which is preliminary data.</text>
</comment>
<evidence type="ECO:0000313" key="1">
    <source>
        <dbReference type="EMBL" id="KAI4861902.1"/>
    </source>
</evidence>
<proteinExistence type="predicted"/>
<gene>
    <name evidence="1" type="ORF">F4820DRAFT_460623</name>
</gene>
<reference evidence="1 2" key="1">
    <citation type="journal article" date="2022" name="New Phytol.">
        <title>Ecological generalism drives hyperdiversity of secondary metabolite gene clusters in xylarialean endophytes.</title>
        <authorList>
            <person name="Franco M.E.E."/>
            <person name="Wisecaver J.H."/>
            <person name="Arnold A.E."/>
            <person name="Ju Y.M."/>
            <person name="Slot J.C."/>
            <person name="Ahrendt S."/>
            <person name="Moore L.P."/>
            <person name="Eastman K.E."/>
            <person name="Scott K."/>
            <person name="Konkel Z."/>
            <person name="Mondo S.J."/>
            <person name="Kuo A."/>
            <person name="Hayes R.D."/>
            <person name="Haridas S."/>
            <person name="Andreopoulos B."/>
            <person name="Riley R."/>
            <person name="LaButti K."/>
            <person name="Pangilinan J."/>
            <person name="Lipzen A."/>
            <person name="Amirebrahimi M."/>
            <person name="Yan J."/>
            <person name="Adam C."/>
            <person name="Keymanesh K."/>
            <person name="Ng V."/>
            <person name="Louie K."/>
            <person name="Northen T."/>
            <person name="Drula E."/>
            <person name="Henrissat B."/>
            <person name="Hsieh H.M."/>
            <person name="Youens-Clark K."/>
            <person name="Lutzoni F."/>
            <person name="Miadlikowska J."/>
            <person name="Eastwood D.C."/>
            <person name="Hamelin R.C."/>
            <person name="Grigoriev I.V."/>
            <person name="U'Ren J.M."/>
        </authorList>
    </citation>
    <scope>NUCLEOTIDE SEQUENCE [LARGE SCALE GENOMIC DNA]</scope>
    <source>
        <strain evidence="1 2">CBS 119005</strain>
    </source>
</reference>
<sequence>MKDKSTKIGKETGELWAIIEDSLVGLVYGSNFIETTGSDFDVTEKLCRRILHGEQVSARVEQGSAEYEQARAALIALKRPSSFEDVVRSRQEIINHAQALNYAVDHFVLDSKPITEDFLKEVHSKLCTGKVLHEDAGEPGKYRTWEIAARHGQDMRKKSIFIRASAVPQYMADLVSDLHNDLIDAENSKTIDPFDLASRYCHRLVCIHPFGDGNGRMCRILLNILLLKYAGYATTFGGNEEERQEYLDLARRGNKHFHEEDMEVPEAEKKGHRELAKFTVRKSKATFESLWAWASSH</sequence>
<accession>A0ACB9YRN6</accession>
<dbReference type="EMBL" id="MU393539">
    <property type="protein sequence ID" value="KAI4861902.1"/>
    <property type="molecule type" value="Genomic_DNA"/>
</dbReference>
<keyword evidence="2" id="KW-1185">Reference proteome</keyword>
<name>A0ACB9YRN6_9PEZI</name>
<protein>
    <submittedName>
        <fullName evidence="1">Fic-domain-containing protein</fullName>
    </submittedName>
</protein>
<dbReference type="Proteomes" id="UP001497700">
    <property type="component" value="Unassembled WGS sequence"/>
</dbReference>